<reference evidence="1" key="1">
    <citation type="journal article" date="2020" name="Fungal Divers.">
        <title>Resolving the Mortierellaceae phylogeny through synthesis of multi-gene phylogenetics and phylogenomics.</title>
        <authorList>
            <person name="Vandepol N."/>
            <person name="Liber J."/>
            <person name="Desiro A."/>
            <person name="Na H."/>
            <person name="Kennedy M."/>
            <person name="Barry K."/>
            <person name="Grigoriev I.V."/>
            <person name="Miller A.N."/>
            <person name="O'Donnell K."/>
            <person name="Stajich J.E."/>
            <person name="Bonito G."/>
        </authorList>
    </citation>
    <scope>NUCLEOTIDE SEQUENCE</scope>
    <source>
        <strain evidence="1">NRRL 2769</strain>
    </source>
</reference>
<dbReference type="AlphaFoldDB" id="A0A9P6SVR8"/>
<comment type="caution">
    <text evidence="1">The sequence shown here is derived from an EMBL/GenBank/DDBJ whole genome shotgun (WGS) entry which is preliminary data.</text>
</comment>
<organism evidence="1 2">
    <name type="scientific">Entomortierella chlamydospora</name>
    <dbReference type="NCBI Taxonomy" id="101097"/>
    <lineage>
        <taxon>Eukaryota</taxon>
        <taxon>Fungi</taxon>
        <taxon>Fungi incertae sedis</taxon>
        <taxon>Mucoromycota</taxon>
        <taxon>Mortierellomycotina</taxon>
        <taxon>Mortierellomycetes</taxon>
        <taxon>Mortierellales</taxon>
        <taxon>Mortierellaceae</taxon>
        <taxon>Entomortierella</taxon>
    </lineage>
</organism>
<evidence type="ECO:0000313" key="2">
    <source>
        <dbReference type="Proteomes" id="UP000703661"/>
    </source>
</evidence>
<keyword evidence="2" id="KW-1185">Reference proteome</keyword>
<dbReference type="EMBL" id="JAAAID010002461">
    <property type="protein sequence ID" value="KAG0007227.1"/>
    <property type="molecule type" value="Genomic_DNA"/>
</dbReference>
<proteinExistence type="predicted"/>
<sequence length="334" mass="37180">MVGLDSILGYVGFISTLVGWFPTNPDQGQVRIKYWAGRDGWNNGFELKESGGELPKVDIRSTSNEWVGHGTMALQWIGSNDQRQVDVDMSKNQEINYLTFTHDGYDATCLALIGWTPNESIPNAERRKGYIIGDIFRLCGWAWNHSGQSVRIANTNKYQDVNCGWMVADKNGRDGFVGLLNINLDVMGEHFIGDYKGKDLCFWGVGMASGRYPRPKKRSLHSPDEHAAAFGNQVRVHKSLSAIELCDSPTSWGSSFFSIEEGVFCDMSTKTKVPVCKAGETEGCFVYERPVVNGRGVYSTKRNVGIRGSTVKYNATYFVTRDENGRVLDDGKGH</sequence>
<protein>
    <submittedName>
        <fullName evidence="1">Uncharacterized protein</fullName>
    </submittedName>
</protein>
<name>A0A9P6SVR8_9FUNG</name>
<accession>A0A9P6SVR8</accession>
<dbReference type="Proteomes" id="UP000703661">
    <property type="component" value="Unassembled WGS sequence"/>
</dbReference>
<gene>
    <name evidence="1" type="ORF">BGZ80_004921</name>
</gene>
<evidence type="ECO:0000313" key="1">
    <source>
        <dbReference type="EMBL" id="KAG0007227.1"/>
    </source>
</evidence>